<keyword evidence="9" id="KW-0482">Metalloprotease</keyword>
<dbReference type="Pfam" id="PF02073">
    <property type="entry name" value="Peptidase_M29"/>
    <property type="match status" value="1"/>
</dbReference>
<protein>
    <submittedName>
        <fullName evidence="10">Aminopeptidase</fullName>
    </submittedName>
</protein>
<dbReference type="GO" id="GO:0046872">
    <property type="term" value="F:metal ion binding"/>
    <property type="evidence" value="ECO:0007669"/>
    <property type="project" value="UniProtKB-KW"/>
</dbReference>
<evidence type="ECO:0000313" key="11">
    <source>
        <dbReference type="Proteomes" id="UP000787322"/>
    </source>
</evidence>
<dbReference type="EMBL" id="JABZGU010000009">
    <property type="protein sequence ID" value="MBF4802386.1"/>
    <property type="molecule type" value="Genomic_DNA"/>
</dbReference>
<dbReference type="Gene3D" id="3.40.1830.10">
    <property type="entry name" value="Thermophilic metalloprotease (M29)"/>
    <property type="match status" value="1"/>
</dbReference>
<comment type="similarity">
    <text evidence="4">Belongs to the peptidase M29 family.</text>
</comment>
<evidence type="ECO:0000256" key="8">
    <source>
        <dbReference type="ARBA" id="ARBA00022801"/>
    </source>
</evidence>
<evidence type="ECO:0000313" key="10">
    <source>
        <dbReference type="EMBL" id="MBF4802386.1"/>
    </source>
</evidence>
<dbReference type="InterPro" id="IPR035097">
    <property type="entry name" value="M29_N-terminal"/>
</dbReference>
<gene>
    <name evidence="10" type="ORF">HXK24_00935</name>
</gene>
<dbReference type="InterPro" id="IPR052170">
    <property type="entry name" value="M29_Exopeptidase"/>
</dbReference>
<evidence type="ECO:0000256" key="5">
    <source>
        <dbReference type="ARBA" id="ARBA00022438"/>
    </source>
</evidence>
<dbReference type="PANTHER" id="PTHR34448">
    <property type="entry name" value="AMINOPEPTIDASE"/>
    <property type="match status" value="1"/>
</dbReference>
<evidence type="ECO:0000256" key="1">
    <source>
        <dbReference type="ARBA" id="ARBA00001941"/>
    </source>
</evidence>
<name>A0A9D6ADS5_9ACTN</name>
<accession>A0A9D6ADS5</accession>
<keyword evidence="6" id="KW-0645">Protease</keyword>
<evidence type="ECO:0000256" key="7">
    <source>
        <dbReference type="ARBA" id="ARBA00022723"/>
    </source>
</evidence>
<dbReference type="AlphaFoldDB" id="A0A9D6ADS5"/>
<proteinExistence type="inferred from homology"/>
<evidence type="ECO:0000256" key="2">
    <source>
        <dbReference type="ARBA" id="ARBA00001946"/>
    </source>
</evidence>
<dbReference type="GO" id="GO:0006508">
    <property type="term" value="P:proteolysis"/>
    <property type="evidence" value="ECO:0007669"/>
    <property type="project" value="UniProtKB-KW"/>
</dbReference>
<evidence type="ECO:0000256" key="3">
    <source>
        <dbReference type="ARBA" id="ARBA00001947"/>
    </source>
</evidence>
<dbReference type="GO" id="GO:0008237">
    <property type="term" value="F:metallopeptidase activity"/>
    <property type="evidence" value="ECO:0007669"/>
    <property type="project" value="UniProtKB-KW"/>
</dbReference>
<evidence type="ECO:0000256" key="6">
    <source>
        <dbReference type="ARBA" id="ARBA00022670"/>
    </source>
</evidence>
<keyword evidence="7" id="KW-0479">Metal-binding</keyword>
<dbReference type="PRINTS" id="PR00919">
    <property type="entry name" value="THERMOPTASE"/>
</dbReference>
<dbReference type="Proteomes" id="UP000787322">
    <property type="component" value="Unassembled WGS sequence"/>
</dbReference>
<comment type="cofactor">
    <cofactor evidence="1">
        <name>Co(2+)</name>
        <dbReference type="ChEBI" id="CHEBI:48828"/>
    </cofactor>
</comment>
<comment type="cofactor">
    <cofactor evidence="3">
        <name>Zn(2+)</name>
        <dbReference type="ChEBI" id="CHEBI:29105"/>
    </cofactor>
</comment>
<dbReference type="PANTHER" id="PTHR34448:SF3">
    <property type="entry name" value="AMINOPEPTIDASE AMPS"/>
    <property type="match status" value="1"/>
</dbReference>
<keyword evidence="8" id="KW-0378">Hydrolase</keyword>
<dbReference type="GO" id="GO:0004177">
    <property type="term" value="F:aminopeptidase activity"/>
    <property type="evidence" value="ECO:0007669"/>
    <property type="project" value="UniProtKB-KW"/>
</dbReference>
<keyword evidence="5 10" id="KW-0031">Aminopeptidase</keyword>
<dbReference type="SUPFAM" id="SSF144052">
    <property type="entry name" value="Thermophilic metalloprotease-like"/>
    <property type="match status" value="1"/>
</dbReference>
<dbReference type="InterPro" id="IPR000787">
    <property type="entry name" value="Peptidase_M29"/>
</dbReference>
<organism evidence="10 11">
    <name type="scientific">Lancefieldella parvula</name>
    <dbReference type="NCBI Taxonomy" id="1382"/>
    <lineage>
        <taxon>Bacteria</taxon>
        <taxon>Bacillati</taxon>
        <taxon>Actinomycetota</taxon>
        <taxon>Coriobacteriia</taxon>
        <taxon>Coriobacteriales</taxon>
        <taxon>Atopobiaceae</taxon>
        <taxon>Lancefieldella</taxon>
    </lineage>
</organism>
<comment type="cofactor">
    <cofactor evidence="2">
        <name>Mg(2+)</name>
        <dbReference type="ChEBI" id="CHEBI:18420"/>
    </cofactor>
</comment>
<comment type="caution">
    <text evidence="10">The sequence shown here is derived from an EMBL/GenBank/DDBJ whole genome shotgun (WGS) entry which is preliminary data.</text>
</comment>
<evidence type="ECO:0000256" key="4">
    <source>
        <dbReference type="ARBA" id="ARBA00008236"/>
    </source>
</evidence>
<evidence type="ECO:0000256" key="9">
    <source>
        <dbReference type="ARBA" id="ARBA00023049"/>
    </source>
</evidence>
<reference evidence="10" key="1">
    <citation type="submission" date="2020-04" db="EMBL/GenBank/DDBJ databases">
        <title>Deep metagenomics examines the oral microbiome during advanced dental caries in children, revealing novel taxa and co-occurrences with host molecules.</title>
        <authorList>
            <person name="Baker J.L."/>
            <person name="Morton J.T."/>
            <person name="Dinis M."/>
            <person name="Alvarez R."/>
            <person name="Tran N.C."/>
            <person name="Knight R."/>
            <person name="Edlund A."/>
        </authorList>
    </citation>
    <scope>NUCLEOTIDE SEQUENCE</scope>
    <source>
        <strain evidence="10">JCVI_3_bin.11</strain>
    </source>
</reference>
<sequence>MAQIPMTDQEVKIALDALSDQIDKYAELLVKKGCAIFEGSQLVINASIEIADFVRRVQRAAYAAGAEFVTVIWGDQESSRIMYENVDLDRLSKTPSWKIEQLNSLAEQGAAFLFLSSDDPNGLKGIDPEKPAAVSRARNLECDVFRNGMDFGKNVWCIAGVPAAEWAKVIFPELSEAEAIYRLWIAILDVAHASGEDPQSAWETHNATFEKTKRFMNSHQFEELRYESSNGTNLTICMNPGHLWEGGAGKTQDGTLFFPNIPTEEVFTTPNYRKVNGTVHSALPLIHAGQIVKNFWFTFKDGEVVDYGAEQGKDVLTSIVSQKGGKYLGECALISKNTPIRQSGILFYDTLYDENASCHLALGMGFPECLKGGLEMSPDELLAHGVNQSTTHVDFMIGADDLNIWGISADGKETPIFVNGQWAWE</sequence>